<organism evidence="4 5">
    <name type="scientific">Chryseomicrobium palamuruense</name>
    <dbReference type="NCBI Taxonomy" id="682973"/>
    <lineage>
        <taxon>Bacteria</taxon>
        <taxon>Bacillati</taxon>
        <taxon>Bacillota</taxon>
        <taxon>Bacilli</taxon>
        <taxon>Bacillales</taxon>
        <taxon>Caryophanaceae</taxon>
        <taxon>Chryseomicrobium</taxon>
    </lineage>
</organism>
<reference evidence="5" key="1">
    <citation type="journal article" date="2019" name="Int. J. Syst. Evol. Microbiol.">
        <title>The Global Catalogue of Microorganisms (GCM) 10K type strain sequencing project: providing services to taxonomists for standard genome sequencing and annotation.</title>
        <authorList>
            <consortium name="The Broad Institute Genomics Platform"/>
            <consortium name="The Broad Institute Genome Sequencing Center for Infectious Disease"/>
            <person name="Wu L."/>
            <person name="Ma J."/>
        </authorList>
    </citation>
    <scope>NUCLEOTIDE SEQUENCE [LARGE SCALE GENOMIC DNA]</scope>
    <source>
        <strain evidence="5">CCUG 50353</strain>
    </source>
</reference>
<name>A0ABV8UZ86_9BACL</name>
<evidence type="ECO:0000256" key="1">
    <source>
        <dbReference type="ARBA" id="ARBA00004370"/>
    </source>
</evidence>
<keyword evidence="5" id="KW-1185">Reference proteome</keyword>
<dbReference type="EMBL" id="JBHSEF010000029">
    <property type="protein sequence ID" value="MFC4356295.1"/>
    <property type="molecule type" value="Genomic_DNA"/>
</dbReference>
<sequence>MESSQDHARTTIDDTEFSGTVLVHRGEEQVVAESYSYANRSDKLPNTVDTRYGIASGCKIYTAVSICQLVEQGKLAFDTRIVDCLGEEVEHFNPSITIHQLLTHTSGVPDYFDEEVMEDFEELWIKQPMYHIRTLRDFLPLFVGEPMKFAPGEKFHYNNAGYILLGRVVEQLSGLSFTSYVEEHVFKPAEMNGSGYFEMDALPAGTASGYIDLEDGSWKTNIYSLPAKGGSDGGAYVTAGDMKRFWQALFGNKLLSKEFTEKLLTPHVSEDEDTYYGYGVWIDQDEKGISKYHVMGYDPGVSFHSGYYPRQEVTITVCSNRSEGAYPVLSQLEEDLLIK</sequence>
<dbReference type="GO" id="GO:0016787">
    <property type="term" value="F:hydrolase activity"/>
    <property type="evidence" value="ECO:0007669"/>
    <property type="project" value="UniProtKB-KW"/>
</dbReference>
<dbReference type="Gene3D" id="3.40.710.10">
    <property type="entry name" value="DD-peptidase/beta-lactamase superfamily"/>
    <property type="match status" value="1"/>
</dbReference>
<gene>
    <name evidence="4" type="ORF">ACFO0S_14635</name>
</gene>
<evidence type="ECO:0000313" key="5">
    <source>
        <dbReference type="Proteomes" id="UP001595733"/>
    </source>
</evidence>
<protein>
    <submittedName>
        <fullName evidence="4">Serine hydrolase domain-containing protein</fullName>
        <ecNumber evidence="4">3.-.-.-</ecNumber>
    </submittedName>
</protein>
<dbReference type="InterPro" id="IPR012338">
    <property type="entry name" value="Beta-lactam/transpept-like"/>
</dbReference>
<dbReference type="SUPFAM" id="SSF56601">
    <property type="entry name" value="beta-lactamase/transpeptidase-like"/>
    <property type="match status" value="1"/>
</dbReference>
<evidence type="ECO:0000256" key="2">
    <source>
        <dbReference type="ARBA" id="ARBA00023136"/>
    </source>
</evidence>
<dbReference type="EC" id="3.-.-.-" evidence="4"/>
<dbReference type="Pfam" id="PF00144">
    <property type="entry name" value="Beta-lactamase"/>
    <property type="match status" value="1"/>
</dbReference>
<dbReference type="PANTHER" id="PTHR46825">
    <property type="entry name" value="D-ALANYL-D-ALANINE-CARBOXYPEPTIDASE/ENDOPEPTIDASE AMPH"/>
    <property type="match status" value="1"/>
</dbReference>
<dbReference type="InterPro" id="IPR050491">
    <property type="entry name" value="AmpC-like"/>
</dbReference>
<evidence type="ECO:0000259" key="3">
    <source>
        <dbReference type="Pfam" id="PF00144"/>
    </source>
</evidence>
<comment type="caution">
    <text evidence="4">The sequence shown here is derived from an EMBL/GenBank/DDBJ whole genome shotgun (WGS) entry which is preliminary data.</text>
</comment>
<comment type="subcellular location">
    <subcellularLocation>
        <location evidence="1">Membrane</location>
    </subcellularLocation>
</comment>
<dbReference type="PANTHER" id="PTHR46825:SF11">
    <property type="entry name" value="PENICILLIN-BINDING PROTEIN 4"/>
    <property type="match status" value="1"/>
</dbReference>
<dbReference type="InterPro" id="IPR001466">
    <property type="entry name" value="Beta-lactam-related"/>
</dbReference>
<keyword evidence="2" id="KW-0472">Membrane</keyword>
<proteinExistence type="predicted"/>
<dbReference type="Proteomes" id="UP001595733">
    <property type="component" value="Unassembled WGS sequence"/>
</dbReference>
<keyword evidence="4" id="KW-0378">Hydrolase</keyword>
<evidence type="ECO:0000313" key="4">
    <source>
        <dbReference type="EMBL" id="MFC4356295.1"/>
    </source>
</evidence>
<feature type="domain" description="Beta-lactamase-related" evidence="3">
    <location>
        <begin position="20"/>
        <end position="324"/>
    </location>
</feature>
<accession>A0ABV8UZ86</accession>
<dbReference type="RefSeq" id="WP_378142870.1">
    <property type="nucleotide sequence ID" value="NZ_JBHSEF010000029.1"/>
</dbReference>